<gene>
    <name evidence="5" type="ORF">HD592_001268</name>
</gene>
<dbReference type="PANTHER" id="PTHR43272">
    <property type="entry name" value="LONG-CHAIN-FATTY-ACID--COA LIGASE"/>
    <property type="match status" value="1"/>
</dbReference>
<evidence type="ECO:0000313" key="6">
    <source>
        <dbReference type="Proteomes" id="UP000617426"/>
    </source>
</evidence>
<proteinExistence type="predicted"/>
<name>A0A923IXR7_9ACTO</name>
<keyword evidence="5" id="KW-0436">Ligase</keyword>
<keyword evidence="6" id="KW-1185">Reference proteome</keyword>
<comment type="caution">
    <text evidence="5">The sequence shown here is derived from an EMBL/GenBank/DDBJ whole genome shotgun (WGS) entry which is preliminary data.</text>
</comment>
<feature type="domain" description="AMP-dependent synthetase/ligase" evidence="4">
    <location>
        <begin position="29"/>
        <end position="429"/>
    </location>
</feature>
<dbReference type="AlphaFoldDB" id="A0A923IXR7"/>
<dbReference type="SUPFAM" id="SSF56801">
    <property type="entry name" value="Acetyl-CoA synthetase-like"/>
    <property type="match status" value="1"/>
</dbReference>
<evidence type="ECO:0000256" key="2">
    <source>
        <dbReference type="ARBA" id="ARBA00022840"/>
    </source>
</evidence>
<evidence type="ECO:0000256" key="3">
    <source>
        <dbReference type="ARBA" id="ARBA00024484"/>
    </source>
</evidence>
<dbReference type="Gene3D" id="3.40.50.12780">
    <property type="entry name" value="N-terminal domain of ligase-like"/>
    <property type="match status" value="1"/>
</dbReference>
<comment type="catalytic activity">
    <reaction evidence="3">
        <text>a long-chain fatty acid + ATP + CoA = a long-chain fatty acyl-CoA + AMP + diphosphate</text>
        <dbReference type="Rhea" id="RHEA:15421"/>
        <dbReference type="ChEBI" id="CHEBI:30616"/>
        <dbReference type="ChEBI" id="CHEBI:33019"/>
        <dbReference type="ChEBI" id="CHEBI:57287"/>
        <dbReference type="ChEBI" id="CHEBI:57560"/>
        <dbReference type="ChEBI" id="CHEBI:83139"/>
        <dbReference type="ChEBI" id="CHEBI:456215"/>
        <dbReference type="EC" id="6.2.1.3"/>
    </reaction>
    <physiologicalReaction direction="left-to-right" evidence="3">
        <dbReference type="Rhea" id="RHEA:15422"/>
    </physiologicalReaction>
</comment>
<dbReference type="Pfam" id="PF23562">
    <property type="entry name" value="AMP-binding_C_3"/>
    <property type="match status" value="1"/>
</dbReference>
<evidence type="ECO:0000259" key="4">
    <source>
        <dbReference type="Pfam" id="PF00501"/>
    </source>
</evidence>
<evidence type="ECO:0000256" key="1">
    <source>
        <dbReference type="ARBA" id="ARBA00022741"/>
    </source>
</evidence>
<dbReference type="Proteomes" id="UP000617426">
    <property type="component" value="Unassembled WGS sequence"/>
</dbReference>
<dbReference type="RefSeq" id="WP_184452629.1">
    <property type="nucleotide sequence ID" value="NZ_JACHMK010000001.1"/>
</dbReference>
<dbReference type="CDD" id="cd05907">
    <property type="entry name" value="VL_LC_FACS_like"/>
    <property type="match status" value="1"/>
</dbReference>
<dbReference type="InterPro" id="IPR042099">
    <property type="entry name" value="ANL_N_sf"/>
</dbReference>
<dbReference type="GO" id="GO:0005524">
    <property type="term" value="F:ATP binding"/>
    <property type="evidence" value="ECO:0007669"/>
    <property type="project" value="UniProtKB-KW"/>
</dbReference>
<evidence type="ECO:0000313" key="5">
    <source>
        <dbReference type="EMBL" id="MBB6334703.1"/>
    </source>
</evidence>
<protein>
    <submittedName>
        <fullName evidence="5">Long-chain acyl-CoA synthetase</fullName>
        <ecNumber evidence="5">6.2.1.3</ecNumber>
    </submittedName>
</protein>
<dbReference type="InterPro" id="IPR045851">
    <property type="entry name" value="AMP-bd_C_sf"/>
</dbReference>
<dbReference type="PANTHER" id="PTHR43272:SF33">
    <property type="entry name" value="AMP-BINDING DOMAIN-CONTAINING PROTEIN-RELATED"/>
    <property type="match status" value="1"/>
</dbReference>
<reference evidence="5" key="1">
    <citation type="submission" date="2020-08" db="EMBL/GenBank/DDBJ databases">
        <title>Sequencing the genomes of 1000 actinobacteria strains.</title>
        <authorList>
            <person name="Klenk H.-P."/>
        </authorList>
    </citation>
    <scope>NUCLEOTIDE SEQUENCE</scope>
    <source>
        <strain evidence="5">DSM 10695</strain>
    </source>
</reference>
<dbReference type="EC" id="6.2.1.3" evidence="5"/>
<dbReference type="Gene3D" id="3.30.300.30">
    <property type="match status" value="1"/>
</dbReference>
<dbReference type="EMBL" id="JACHMK010000001">
    <property type="protein sequence ID" value="MBB6334703.1"/>
    <property type="molecule type" value="Genomic_DNA"/>
</dbReference>
<dbReference type="PROSITE" id="PS00455">
    <property type="entry name" value="AMP_BINDING"/>
    <property type="match status" value="1"/>
</dbReference>
<keyword evidence="2" id="KW-0067">ATP-binding</keyword>
<sequence length="612" mass="65553">MKKHRDGSYSTEPKFRVDPGDTIASFLLERARKHPHHVVVEQRTPVGSTRPITAEALQASVDETARGLIAMGVAHGDSVAILSATSYEWMLLDLALLSIGAISVPVYESDSAAQIAHILSDASITRVFTQNAQQAALVESVSTDSLLGVHSFESGALLDVAAAAKGVSARELDIRRRGVRADDIATIIYTSGTTGLPKGVVLTHQNFVGTAYATRQVLGDIIDSPSTRLLLFLPVAHVLARFVMHLVISGRGVIGFSPDIKNLLPDIAAFKPSVLLVVPRVLEKVYNAALAKAGGGIKGKIFAWSAKRSRAYAVAQESLLGPSPAKKIGRSVADALVLKKIRALLGPELRYIVSGGAPLSPDLAQFFSGMGITLLQGYGLSESTGPITVQLPNDRASGYVGPVLPGNAIKIAEDGEILVKGLSVMRGYHGLPEETARVLDRGWFKTGDLGAIDRKHGLRITGRKKELIVTAGGKNVSPEVLEESLATHPLIASVIVVGEARPYIGALIALDHDMAPSWLASHGINPAEAGNAAEHPRVLESLERAIARANKKVSRAESIRRFRIIDATFTVENGYMTPSMKLKRSRVLADWAHEVDALYSEGDKQKRSLKKR</sequence>
<dbReference type="GO" id="GO:0004467">
    <property type="term" value="F:long-chain fatty acid-CoA ligase activity"/>
    <property type="evidence" value="ECO:0007669"/>
    <property type="project" value="UniProtKB-EC"/>
</dbReference>
<accession>A0A923IXR7</accession>
<organism evidence="5 6">
    <name type="scientific">Schaalia hyovaginalis</name>
    <dbReference type="NCBI Taxonomy" id="29316"/>
    <lineage>
        <taxon>Bacteria</taxon>
        <taxon>Bacillati</taxon>
        <taxon>Actinomycetota</taxon>
        <taxon>Actinomycetes</taxon>
        <taxon>Actinomycetales</taxon>
        <taxon>Actinomycetaceae</taxon>
        <taxon>Schaalia</taxon>
    </lineage>
</organism>
<dbReference type="GO" id="GO:0016020">
    <property type="term" value="C:membrane"/>
    <property type="evidence" value="ECO:0007669"/>
    <property type="project" value="TreeGrafter"/>
</dbReference>
<keyword evidence="1" id="KW-0547">Nucleotide-binding</keyword>
<dbReference type="Pfam" id="PF00501">
    <property type="entry name" value="AMP-binding"/>
    <property type="match status" value="1"/>
</dbReference>
<dbReference type="InterPro" id="IPR020845">
    <property type="entry name" value="AMP-binding_CS"/>
</dbReference>
<dbReference type="InterPro" id="IPR000873">
    <property type="entry name" value="AMP-dep_synth/lig_dom"/>
</dbReference>